<dbReference type="Pfam" id="PF25989">
    <property type="entry name" value="YknX_C"/>
    <property type="match status" value="1"/>
</dbReference>
<name>A0A6I4U8W8_9SPHN</name>
<dbReference type="NCBIfam" id="TIGR01730">
    <property type="entry name" value="RND_mfp"/>
    <property type="match status" value="1"/>
</dbReference>
<evidence type="ECO:0000259" key="5">
    <source>
        <dbReference type="Pfam" id="PF25989"/>
    </source>
</evidence>
<protein>
    <submittedName>
        <fullName evidence="6">Efflux RND transporter periplasmic adaptor subunit</fullName>
    </submittedName>
</protein>
<keyword evidence="2" id="KW-0812">Transmembrane</keyword>
<keyword evidence="7" id="KW-1185">Reference proteome</keyword>
<accession>A0A6I4U8W8</accession>
<comment type="caution">
    <text evidence="6">The sequence shown here is derived from an EMBL/GenBank/DDBJ whole genome shotgun (WGS) entry which is preliminary data.</text>
</comment>
<dbReference type="GO" id="GO:0015562">
    <property type="term" value="F:efflux transmembrane transporter activity"/>
    <property type="evidence" value="ECO:0007669"/>
    <property type="project" value="TreeGrafter"/>
</dbReference>
<dbReference type="SUPFAM" id="SSF111369">
    <property type="entry name" value="HlyD-like secretion proteins"/>
    <property type="match status" value="1"/>
</dbReference>
<sequence>MNAEMQIETQDAARVDDPFALDADERRKRRRLWIVLGAIVVLVAGGLWFLTRGGEEQVPAAVQEQEEAGPAITVMVPGSATIEGEINATGTLAARREMPVGVQGSGGQVSRVLVDAGDWVNAGQILAVLDRSVQSQQVSQQRAQVRVAESDARLAQANLDRALKLVDRGFISTADVDRLTATRDAAVARVEVAKAQLGELQARTAQLSIVAPAAGLILERNIEPGQVVGGGTGAVFLMARGGEMELMAQLGEDDLARISTGVTAQVTPVGLDRTFTGQVWQIDPVIDSQSRQGTARIALSYAPGLKPGGFATATIASGAVVAPRLPESAIQDDDGQSYVYIVDKDDKIVRRDVTTGLITDDGIAIVDGLDGTERVVLRAAGFLKPGEKVSPQVQKRRK</sequence>
<evidence type="ECO:0000313" key="7">
    <source>
        <dbReference type="Proteomes" id="UP000429229"/>
    </source>
</evidence>
<feature type="transmembrane region" description="Helical" evidence="2">
    <location>
        <begin position="32"/>
        <end position="50"/>
    </location>
</feature>
<dbReference type="AlphaFoldDB" id="A0A6I4U8W8"/>
<proteinExistence type="inferred from homology"/>
<dbReference type="Proteomes" id="UP000429229">
    <property type="component" value="Unassembled WGS sequence"/>
</dbReference>
<dbReference type="InterPro" id="IPR006143">
    <property type="entry name" value="RND_pump_MFP"/>
</dbReference>
<keyword evidence="2" id="KW-1133">Transmembrane helix</keyword>
<dbReference type="InterPro" id="IPR058792">
    <property type="entry name" value="Beta-barrel_RND_2"/>
</dbReference>
<comment type="similarity">
    <text evidence="1">Belongs to the membrane fusion protein (MFP) (TC 8.A.1) family.</text>
</comment>
<dbReference type="OrthoDB" id="7422354at2"/>
<evidence type="ECO:0000256" key="1">
    <source>
        <dbReference type="ARBA" id="ARBA00009477"/>
    </source>
</evidence>
<dbReference type="Gene3D" id="1.10.287.470">
    <property type="entry name" value="Helix hairpin bin"/>
    <property type="match status" value="1"/>
</dbReference>
<dbReference type="RefSeq" id="WP_160617977.1">
    <property type="nucleotide sequence ID" value="NZ_WTYR01000001.1"/>
</dbReference>
<evidence type="ECO:0000259" key="3">
    <source>
        <dbReference type="Pfam" id="PF25954"/>
    </source>
</evidence>
<dbReference type="InterPro" id="IPR058637">
    <property type="entry name" value="YknX-like_C"/>
</dbReference>
<dbReference type="Pfam" id="PF25973">
    <property type="entry name" value="BSH_CzcB"/>
    <property type="match status" value="1"/>
</dbReference>
<reference evidence="6 7" key="1">
    <citation type="submission" date="2019-12" db="EMBL/GenBank/DDBJ databases">
        <title>Genomic-based taxomic classification of the family Erythrobacteraceae.</title>
        <authorList>
            <person name="Xu L."/>
        </authorList>
    </citation>
    <scope>NUCLEOTIDE SEQUENCE [LARGE SCALE GENOMIC DNA]</scope>
    <source>
        <strain evidence="6 7">LMG 29519</strain>
    </source>
</reference>
<feature type="domain" description="YknX-like C-terminal permuted SH3-like" evidence="5">
    <location>
        <begin position="324"/>
        <end position="389"/>
    </location>
</feature>
<keyword evidence="2" id="KW-0472">Membrane</keyword>
<evidence type="ECO:0000259" key="4">
    <source>
        <dbReference type="Pfam" id="PF25973"/>
    </source>
</evidence>
<gene>
    <name evidence="6" type="ORF">GRI68_12200</name>
</gene>
<dbReference type="EMBL" id="WTYR01000001">
    <property type="protein sequence ID" value="MXP10942.1"/>
    <property type="molecule type" value="Genomic_DNA"/>
</dbReference>
<dbReference type="PANTHER" id="PTHR30469">
    <property type="entry name" value="MULTIDRUG RESISTANCE PROTEIN MDTA"/>
    <property type="match status" value="1"/>
</dbReference>
<dbReference type="Pfam" id="PF25954">
    <property type="entry name" value="Beta-barrel_RND_2"/>
    <property type="match status" value="1"/>
</dbReference>
<dbReference type="InterPro" id="IPR058647">
    <property type="entry name" value="BSH_CzcB-like"/>
</dbReference>
<dbReference type="PANTHER" id="PTHR30469:SF15">
    <property type="entry name" value="HLYD FAMILY OF SECRETION PROTEINS"/>
    <property type="match status" value="1"/>
</dbReference>
<evidence type="ECO:0000313" key="6">
    <source>
        <dbReference type="EMBL" id="MXP10942.1"/>
    </source>
</evidence>
<evidence type="ECO:0000256" key="2">
    <source>
        <dbReference type="SAM" id="Phobius"/>
    </source>
</evidence>
<dbReference type="GO" id="GO:1990281">
    <property type="term" value="C:efflux pump complex"/>
    <property type="evidence" value="ECO:0007669"/>
    <property type="project" value="TreeGrafter"/>
</dbReference>
<feature type="domain" description="CzcB-like barrel-sandwich hybrid" evidence="4">
    <location>
        <begin position="106"/>
        <end position="230"/>
    </location>
</feature>
<dbReference type="Gene3D" id="2.40.50.100">
    <property type="match status" value="1"/>
</dbReference>
<dbReference type="Gene3D" id="2.40.420.20">
    <property type="match status" value="1"/>
</dbReference>
<organism evidence="6 7">
    <name type="scientific">Alteriqipengyuania halimionae</name>
    <dbReference type="NCBI Taxonomy" id="1926630"/>
    <lineage>
        <taxon>Bacteria</taxon>
        <taxon>Pseudomonadati</taxon>
        <taxon>Pseudomonadota</taxon>
        <taxon>Alphaproteobacteria</taxon>
        <taxon>Sphingomonadales</taxon>
        <taxon>Erythrobacteraceae</taxon>
        <taxon>Alteriqipengyuania</taxon>
    </lineage>
</organism>
<dbReference type="Gene3D" id="2.40.30.170">
    <property type="match status" value="1"/>
</dbReference>
<feature type="domain" description="CusB-like beta-barrel" evidence="3">
    <location>
        <begin position="248"/>
        <end position="317"/>
    </location>
</feature>